<dbReference type="GO" id="GO:0016887">
    <property type="term" value="F:ATP hydrolysis activity"/>
    <property type="evidence" value="ECO:0007669"/>
    <property type="project" value="InterPro"/>
</dbReference>
<dbReference type="Proteomes" id="UP001163046">
    <property type="component" value="Unassembled WGS sequence"/>
</dbReference>
<feature type="domain" description="AAA+ ATPase" evidence="4">
    <location>
        <begin position="113"/>
        <end position="253"/>
    </location>
</feature>
<dbReference type="PANTHER" id="PTHR23077">
    <property type="entry name" value="AAA-FAMILY ATPASE"/>
    <property type="match status" value="1"/>
</dbReference>
<dbReference type="InterPro" id="IPR003960">
    <property type="entry name" value="ATPase_AAA_CS"/>
</dbReference>
<dbReference type="SMART" id="SM00382">
    <property type="entry name" value="AAA"/>
    <property type="match status" value="1"/>
</dbReference>
<accession>A0A9W9YQK3</accession>
<evidence type="ECO:0000259" key="4">
    <source>
        <dbReference type="SMART" id="SM00382"/>
    </source>
</evidence>
<keyword evidence="1 3" id="KW-0547">Nucleotide-binding</keyword>
<protein>
    <submittedName>
        <fullName evidence="5">Spermatogenesis associated protein 5</fullName>
    </submittedName>
</protein>
<reference evidence="5" key="1">
    <citation type="submission" date="2023-01" db="EMBL/GenBank/DDBJ databases">
        <title>Genome assembly of the deep-sea coral Lophelia pertusa.</title>
        <authorList>
            <person name="Herrera S."/>
            <person name="Cordes E."/>
        </authorList>
    </citation>
    <scope>NUCLEOTIDE SEQUENCE</scope>
    <source>
        <strain evidence="5">USNM1676648</strain>
        <tissue evidence="5">Polyp</tissue>
    </source>
</reference>
<dbReference type="PROSITE" id="PS00674">
    <property type="entry name" value="AAA"/>
    <property type="match status" value="1"/>
</dbReference>
<dbReference type="OrthoDB" id="27435at2759"/>
<dbReference type="Pfam" id="PF17862">
    <property type="entry name" value="AAA_lid_3"/>
    <property type="match status" value="2"/>
</dbReference>
<dbReference type="GO" id="GO:0005737">
    <property type="term" value="C:cytoplasm"/>
    <property type="evidence" value="ECO:0007669"/>
    <property type="project" value="TreeGrafter"/>
</dbReference>
<dbReference type="Gene3D" id="1.10.8.60">
    <property type="match status" value="2"/>
</dbReference>
<dbReference type="EMBL" id="MU827306">
    <property type="protein sequence ID" value="KAJ7363281.1"/>
    <property type="molecule type" value="Genomic_DNA"/>
</dbReference>
<dbReference type="InterPro" id="IPR003593">
    <property type="entry name" value="AAA+_ATPase"/>
</dbReference>
<evidence type="ECO:0000313" key="6">
    <source>
        <dbReference type="Proteomes" id="UP001163046"/>
    </source>
</evidence>
<dbReference type="InterPro" id="IPR050168">
    <property type="entry name" value="AAA_ATPase_domain"/>
</dbReference>
<keyword evidence="2 3" id="KW-0067">ATP-binding</keyword>
<dbReference type="InterPro" id="IPR027417">
    <property type="entry name" value="P-loop_NTPase"/>
</dbReference>
<evidence type="ECO:0000256" key="1">
    <source>
        <dbReference type="ARBA" id="ARBA00022741"/>
    </source>
</evidence>
<dbReference type="Pfam" id="PF00004">
    <property type="entry name" value="AAA"/>
    <property type="match status" value="1"/>
</dbReference>
<dbReference type="PANTHER" id="PTHR23077:SF27">
    <property type="entry name" value="ATPASE FAMILY GENE 2 PROTEIN HOMOLOG A"/>
    <property type="match status" value="1"/>
</dbReference>
<dbReference type="SUPFAM" id="SSF52540">
    <property type="entry name" value="P-loop containing nucleoside triphosphate hydrolases"/>
    <property type="match status" value="1"/>
</dbReference>
<dbReference type="CDD" id="cd19511">
    <property type="entry name" value="RecA-like_CDC48_r2-like"/>
    <property type="match status" value="1"/>
</dbReference>
<evidence type="ECO:0000313" key="5">
    <source>
        <dbReference type="EMBL" id="KAJ7363281.1"/>
    </source>
</evidence>
<evidence type="ECO:0000256" key="3">
    <source>
        <dbReference type="RuleBase" id="RU003651"/>
    </source>
</evidence>
<comment type="caution">
    <text evidence="5">The sequence shown here is derived from an EMBL/GenBank/DDBJ whole genome shotgun (WGS) entry which is preliminary data.</text>
</comment>
<name>A0A9W9YQK3_9CNID</name>
<proteinExistence type="inferred from homology"/>
<comment type="similarity">
    <text evidence="3">Belongs to the AAA ATPase family.</text>
</comment>
<sequence length="348" mass="38384">MAHGYVGADLSAVCKEAGLMSFKRCLAEHEVPSTLDDGAREGTLKEHLLVTREDIMAAFRQVRPSAMREVAIDVPKVRWDDIGGNAVIKQKLKQAVEWPLKHPEAFQRLGIRPPKGILMYGPPGCSKTLVARALATESGLNFLAVKGPELFSKWVGESERAVRQVFQKARAAAPSIVFFDEIDALAARRGSGGDDGASSVSDRVLTQLLTELDGVETLKDVVMVAATNRPDLIDKALLRPGRIDRIIYVPLPDRQAREEIFKIHLAKTPTGADVTIEELALKTEMFSGAEISALCREAALNALQEDIESTEVLRRHFDKAYMAVKPRTSTELIELYRKYQNESGVHSI</sequence>
<gene>
    <name evidence="5" type="primary">SPATA5_1</name>
    <name evidence="5" type="ORF">OS493_011564</name>
</gene>
<dbReference type="Gene3D" id="3.40.50.300">
    <property type="entry name" value="P-loop containing nucleotide triphosphate hydrolases"/>
    <property type="match status" value="1"/>
</dbReference>
<evidence type="ECO:0000256" key="2">
    <source>
        <dbReference type="ARBA" id="ARBA00022840"/>
    </source>
</evidence>
<dbReference type="FunFam" id="1.10.8.60:FF:000038">
    <property type="entry name" value="spermatogenesis-associated protein 5-like protein 1"/>
    <property type="match status" value="1"/>
</dbReference>
<keyword evidence="6" id="KW-1185">Reference proteome</keyword>
<dbReference type="AlphaFoldDB" id="A0A9W9YQK3"/>
<dbReference type="InterPro" id="IPR041569">
    <property type="entry name" value="AAA_lid_3"/>
</dbReference>
<organism evidence="5 6">
    <name type="scientific">Desmophyllum pertusum</name>
    <dbReference type="NCBI Taxonomy" id="174260"/>
    <lineage>
        <taxon>Eukaryota</taxon>
        <taxon>Metazoa</taxon>
        <taxon>Cnidaria</taxon>
        <taxon>Anthozoa</taxon>
        <taxon>Hexacorallia</taxon>
        <taxon>Scleractinia</taxon>
        <taxon>Caryophylliina</taxon>
        <taxon>Caryophylliidae</taxon>
        <taxon>Desmophyllum</taxon>
    </lineage>
</organism>
<dbReference type="GO" id="GO:0005524">
    <property type="term" value="F:ATP binding"/>
    <property type="evidence" value="ECO:0007669"/>
    <property type="project" value="UniProtKB-KW"/>
</dbReference>
<dbReference type="InterPro" id="IPR003959">
    <property type="entry name" value="ATPase_AAA_core"/>
</dbReference>
<dbReference type="FunFam" id="3.40.50.300:FF:000661">
    <property type="entry name" value="calmodulin-interacting protein 111 isoform X1"/>
    <property type="match status" value="1"/>
</dbReference>